<evidence type="ECO:0000256" key="2">
    <source>
        <dbReference type="SAM" id="Phobius"/>
    </source>
</evidence>
<organism>
    <name type="scientific">Branchiostoma floridae</name>
    <name type="common">Florida lancelet</name>
    <name type="synonym">Amphioxus</name>
    <dbReference type="NCBI Taxonomy" id="7739"/>
    <lineage>
        <taxon>Eukaryota</taxon>
        <taxon>Metazoa</taxon>
        <taxon>Chordata</taxon>
        <taxon>Cephalochordata</taxon>
        <taxon>Leptocardii</taxon>
        <taxon>Amphioxiformes</taxon>
        <taxon>Branchiostomatidae</taxon>
        <taxon>Branchiostoma</taxon>
    </lineage>
</organism>
<keyword evidence="2" id="KW-0472">Membrane</keyword>
<protein>
    <submittedName>
        <fullName evidence="3">Uncharacterized protein</fullName>
    </submittedName>
</protein>
<evidence type="ECO:0000313" key="3">
    <source>
        <dbReference type="EMBL" id="EEN59401.1"/>
    </source>
</evidence>
<feature type="transmembrane region" description="Helical" evidence="2">
    <location>
        <begin position="208"/>
        <end position="231"/>
    </location>
</feature>
<reference evidence="3" key="1">
    <citation type="journal article" date="2008" name="Nature">
        <title>The amphioxus genome and the evolution of the chordate karyotype.</title>
        <authorList>
            <consortium name="US DOE Joint Genome Institute (JGI-PGF)"/>
            <person name="Putnam N.H."/>
            <person name="Butts T."/>
            <person name="Ferrier D.E.K."/>
            <person name="Furlong R.F."/>
            <person name="Hellsten U."/>
            <person name="Kawashima T."/>
            <person name="Robinson-Rechavi M."/>
            <person name="Shoguchi E."/>
            <person name="Terry A."/>
            <person name="Yu J.-K."/>
            <person name="Benito-Gutierrez E.L."/>
            <person name="Dubchak I."/>
            <person name="Garcia-Fernandez J."/>
            <person name="Gibson-Brown J.J."/>
            <person name="Grigoriev I.V."/>
            <person name="Horton A.C."/>
            <person name="de Jong P.J."/>
            <person name="Jurka J."/>
            <person name="Kapitonov V.V."/>
            <person name="Kohara Y."/>
            <person name="Kuroki Y."/>
            <person name="Lindquist E."/>
            <person name="Lucas S."/>
            <person name="Osoegawa K."/>
            <person name="Pennacchio L.A."/>
            <person name="Salamov A.A."/>
            <person name="Satou Y."/>
            <person name="Sauka-Spengler T."/>
            <person name="Schmutz J."/>
            <person name="Shin-I T."/>
            <person name="Toyoda A."/>
            <person name="Bronner-Fraser M."/>
            <person name="Fujiyama A."/>
            <person name="Holland L.Z."/>
            <person name="Holland P.W.H."/>
            <person name="Satoh N."/>
            <person name="Rokhsar D.S."/>
        </authorList>
    </citation>
    <scope>NUCLEOTIDE SEQUENCE [LARGE SCALE GENOMIC DNA]</scope>
    <source>
        <strain evidence="3">S238N-H82</strain>
        <tissue evidence="3">Testes</tissue>
    </source>
</reference>
<feature type="region of interest" description="Disordered" evidence="1">
    <location>
        <begin position="403"/>
        <end position="424"/>
    </location>
</feature>
<feature type="compositionally biased region" description="Polar residues" evidence="1">
    <location>
        <begin position="415"/>
        <end position="424"/>
    </location>
</feature>
<accession>C3YJU4</accession>
<keyword evidence="2" id="KW-0812">Transmembrane</keyword>
<dbReference type="EMBL" id="GG666520">
    <property type="protein sequence ID" value="EEN59401.1"/>
    <property type="molecule type" value="Genomic_DNA"/>
</dbReference>
<gene>
    <name evidence="3" type="ORF">BRAFLDRAFT_80382</name>
</gene>
<name>C3YJU4_BRAFL</name>
<sequence>MVYHFGRWGVCWYASQNSVPLCESSSDGTFPNIRVSCQNNSRKRRDLKNVSWLMTPRESSESVIHLTSDNLPNQALREAVASPVKKSKPAKDTVESIVIRKLEGKSQKRRMIRDAGGIDVLLKMKTIIAASYSSSVHRAELRLQNVIDVVRRRVFSGDIVVRVNDVTYTADSESFSSTEVTVECPSDTEKQGHLCVEIYRRPWPIKTAMIAGSLAGCLVFVIAVAMGISWCKSKRRQRPITGQGNSHLITTSVNNPALEEPVYDVINDDKPVYMTPPVVQIPPDGPNVAGKENAEGYTVPSASASRDPAPPSTFKMSSNQIQGRVPPTAFMMKSSEGKGRPQVKAVNNDYSCPTNESGPYQELTGSFQHHHEYQSLAGVGQRSRHPGKDERANRQRLNNIVPMAAGPANNNNNNSQTVTFNYEH</sequence>
<dbReference type="InParanoid" id="C3YJU4"/>
<evidence type="ECO:0000256" key="1">
    <source>
        <dbReference type="SAM" id="MobiDB-lite"/>
    </source>
</evidence>
<keyword evidence="2" id="KW-1133">Transmembrane helix</keyword>
<dbReference type="AlphaFoldDB" id="C3YJU4"/>
<feature type="region of interest" description="Disordered" evidence="1">
    <location>
        <begin position="298"/>
        <end position="320"/>
    </location>
</feature>
<proteinExistence type="predicted"/>